<name>A0A1B9AY41_9BACI</name>
<dbReference type="Proteomes" id="UP000092578">
    <property type="component" value="Unassembled WGS sequence"/>
</dbReference>
<proteinExistence type="predicted"/>
<dbReference type="AlphaFoldDB" id="A0A1B9AY41"/>
<gene>
    <name evidence="1" type="ORF">A8F95_04940</name>
</gene>
<accession>A0A1B9AY41</accession>
<organism evidence="1 2">
    <name type="scientific">Pseudobacillus wudalianchiensis</name>
    <dbReference type="NCBI Taxonomy" id="1743143"/>
    <lineage>
        <taxon>Bacteria</taxon>
        <taxon>Bacillati</taxon>
        <taxon>Bacillota</taxon>
        <taxon>Bacilli</taxon>
        <taxon>Bacillales</taxon>
        <taxon>Bacillaceae</taxon>
        <taxon>Pseudobacillus</taxon>
    </lineage>
</organism>
<dbReference type="SUPFAM" id="SSF89442">
    <property type="entry name" value="Hypothetical protein YojF"/>
    <property type="match status" value="1"/>
</dbReference>
<evidence type="ECO:0000313" key="1">
    <source>
        <dbReference type="EMBL" id="OCA88789.1"/>
    </source>
</evidence>
<dbReference type="Pfam" id="PF08830">
    <property type="entry name" value="DUF1806"/>
    <property type="match status" value="1"/>
</dbReference>
<keyword evidence="2" id="KW-1185">Reference proteome</keyword>
<dbReference type="EMBL" id="MAYT01000012">
    <property type="protein sequence ID" value="OCA88789.1"/>
    <property type="molecule type" value="Genomic_DNA"/>
</dbReference>
<reference evidence="2" key="1">
    <citation type="submission" date="2016-05" db="EMBL/GenBank/DDBJ databases">
        <authorList>
            <person name="Liu B."/>
            <person name="Wang J."/>
            <person name="Zhu Y."/>
            <person name="Liu G."/>
            <person name="Chen Q."/>
            <person name="Chen Z."/>
            <person name="Lan J."/>
            <person name="Che J."/>
            <person name="Ge C."/>
            <person name="Shi H."/>
            <person name="Pan Z."/>
            <person name="Liu X."/>
        </authorList>
    </citation>
    <scope>NUCLEOTIDE SEQUENCE [LARGE SCALE GENOMIC DNA]</scope>
    <source>
        <strain evidence="2">FJAT-27215</strain>
    </source>
</reference>
<evidence type="ECO:0008006" key="3">
    <source>
        <dbReference type="Google" id="ProtNLM"/>
    </source>
</evidence>
<dbReference type="InterPro" id="IPR014934">
    <property type="entry name" value="DUF1806"/>
</dbReference>
<dbReference type="Gene3D" id="2.70.180.10">
    <property type="entry name" value="Hypothetical protein YojF"/>
    <property type="match status" value="1"/>
</dbReference>
<sequence>MNVEPIITAKVQESIDSFANQEVYIHLETTNGAYASHFDEKFFSAGAYIRNAKISYEHGKIVGEGPYRVGLKLAIGWVYAEGLTHFGFDEKGRLLLAGHGFDGKLAVALQIGKEPFKY</sequence>
<evidence type="ECO:0000313" key="2">
    <source>
        <dbReference type="Proteomes" id="UP000092578"/>
    </source>
</evidence>
<protein>
    <recommendedName>
        <fullName evidence="3">DUF1806 domain-containing protein</fullName>
    </recommendedName>
</protein>
<dbReference type="InterPro" id="IPR036492">
    <property type="entry name" value="YojF_sf"/>
</dbReference>
<comment type="caution">
    <text evidence="1">The sequence shown here is derived from an EMBL/GenBank/DDBJ whole genome shotgun (WGS) entry which is preliminary data.</text>
</comment>